<dbReference type="Pfam" id="PF09261">
    <property type="entry name" value="Alpha-mann_mid"/>
    <property type="match status" value="1"/>
</dbReference>
<dbReference type="InterPro" id="IPR028995">
    <property type="entry name" value="Glyco_hydro_57/38_cen_sf"/>
</dbReference>
<dbReference type="EMBL" id="BTGC01000003">
    <property type="protein sequence ID" value="GMM49772.1"/>
    <property type="molecule type" value="Genomic_DNA"/>
</dbReference>
<dbReference type="FunFam" id="1.20.1270.50:FF:000004">
    <property type="entry name" value="alpha-mannosidase 2C1 isoform X1"/>
    <property type="match status" value="1"/>
</dbReference>
<dbReference type="PANTHER" id="PTHR46017:SF1">
    <property type="entry name" value="ALPHA-MANNOSIDASE 2C1"/>
    <property type="match status" value="1"/>
</dbReference>
<dbReference type="GO" id="GO:0000329">
    <property type="term" value="C:fungal-type vacuole membrane"/>
    <property type="evidence" value="ECO:0007669"/>
    <property type="project" value="TreeGrafter"/>
</dbReference>
<comment type="function">
    <text evidence="7">Degrades free oligosaccharides in the vacuole.</text>
</comment>
<keyword evidence="11" id="KW-1185">Reference proteome</keyword>
<evidence type="ECO:0000256" key="5">
    <source>
        <dbReference type="ARBA" id="ARBA00022801"/>
    </source>
</evidence>
<comment type="catalytic activity">
    <reaction evidence="1">
        <text>Hydrolysis of terminal, non-reducing alpha-D-mannose residues in alpha-D-mannosides.</text>
        <dbReference type="EC" id="3.2.1.24"/>
    </reaction>
</comment>
<dbReference type="GO" id="GO:0004559">
    <property type="term" value="F:alpha-mannosidase activity"/>
    <property type="evidence" value="ECO:0007669"/>
    <property type="project" value="UniProtKB-EC"/>
</dbReference>
<dbReference type="Proteomes" id="UP001362899">
    <property type="component" value="Unassembled WGS sequence"/>
</dbReference>
<dbReference type="Pfam" id="PF17677">
    <property type="entry name" value="Glyco_hydro38C2"/>
    <property type="match status" value="1"/>
</dbReference>
<keyword evidence="6" id="KW-0326">Glycosidase</keyword>
<proteinExistence type="inferred from homology"/>
<keyword evidence="5" id="KW-0378">Hydrolase</keyword>
<dbReference type="SMART" id="SM00872">
    <property type="entry name" value="Alpha-mann_mid"/>
    <property type="match status" value="1"/>
</dbReference>
<dbReference type="InterPro" id="IPR011013">
    <property type="entry name" value="Gal_mutarotase_sf_dom"/>
</dbReference>
<organism evidence="10 11">
    <name type="scientific">Starmerella bacillaris</name>
    <name type="common">Yeast</name>
    <name type="synonym">Candida zemplinina</name>
    <dbReference type="NCBI Taxonomy" id="1247836"/>
    <lineage>
        <taxon>Eukaryota</taxon>
        <taxon>Fungi</taxon>
        <taxon>Dikarya</taxon>
        <taxon>Ascomycota</taxon>
        <taxon>Saccharomycotina</taxon>
        <taxon>Dipodascomycetes</taxon>
        <taxon>Dipodascales</taxon>
        <taxon>Trichomonascaceae</taxon>
        <taxon>Starmerella</taxon>
    </lineage>
</organism>
<evidence type="ECO:0000256" key="2">
    <source>
        <dbReference type="ARBA" id="ARBA00009792"/>
    </source>
</evidence>
<dbReference type="InterPro" id="IPR027291">
    <property type="entry name" value="Glyco_hydro_38_N_sf"/>
</dbReference>
<name>A0AAV5REX0_STABA</name>
<dbReference type="InterPro" id="IPR000602">
    <property type="entry name" value="Glyco_hydro_38_N"/>
</dbReference>
<accession>A0AAV5REX0</accession>
<protein>
    <recommendedName>
        <fullName evidence="8">Alpha-mannosidase</fullName>
        <ecNumber evidence="3">3.2.1.24</ecNumber>
    </recommendedName>
</protein>
<dbReference type="PANTHER" id="PTHR46017">
    <property type="entry name" value="ALPHA-MANNOSIDASE 2C1"/>
    <property type="match status" value="1"/>
</dbReference>
<dbReference type="Gene3D" id="2.70.98.30">
    <property type="entry name" value="Golgi alpha-mannosidase II, domain 4"/>
    <property type="match status" value="1"/>
</dbReference>
<evidence type="ECO:0000313" key="11">
    <source>
        <dbReference type="Proteomes" id="UP001362899"/>
    </source>
</evidence>
<reference evidence="10 11" key="1">
    <citation type="journal article" date="2023" name="Elife">
        <title>Identification of key yeast species and microbe-microbe interactions impacting larval growth of Drosophila in the wild.</title>
        <authorList>
            <person name="Mure A."/>
            <person name="Sugiura Y."/>
            <person name="Maeda R."/>
            <person name="Honda K."/>
            <person name="Sakurai N."/>
            <person name="Takahashi Y."/>
            <person name="Watada M."/>
            <person name="Katoh T."/>
            <person name="Gotoh A."/>
            <person name="Gotoh Y."/>
            <person name="Taniguchi I."/>
            <person name="Nakamura K."/>
            <person name="Hayashi T."/>
            <person name="Katayama T."/>
            <person name="Uemura T."/>
            <person name="Hattori Y."/>
        </authorList>
    </citation>
    <scope>NUCLEOTIDE SEQUENCE [LARGE SCALE GENOMIC DNA]</scope>
    <source>
        <strain evidence="10 11">SB-73</strain>
    </source>
</reference>
<dbReference type="FunFam" id="3.20.110.10:FF:000002">
    <property type="entry name" value="alpha-mannosidase 2C1 isoform X1"/>
    <property type="match status" value="1"/>
</dbReference>
<keyword evidence="4" id="KW-0479">Metal-binding</keyword>
<dbReference type="Pfam" id="PF01074">
    <property type="entry name" value="Glyco_hydro_38N"/>
    <property type="match status" value="1"/>
</dbReference>
<dbReference type="InterPro" id="IPR054723">
    <property type="entry name" value="Ams1-like_N"/>
</dbReference>
<dbReference type="Gene3D" id="1.20.1270.50">
    <property type="entry name" value="Glycoside hydrolase family 38, central domain"/>
    <property type="match status" value="1"/>
</dbReference>
<comment type="similarity">
    <text evidence="2">Belongs to the glycosyl hydrolase 38 family.</text>
</comment>
<comment type="caution">
    <text evidence="10">The sequence shown here is derived from an EMBL/GenBank/DDBJ whole genome shotgun (WGS) entry which is preliminary data.</text>
</comment>
<evidence type="ECO:0000256" key="3">
    <source>
        <dbReference type="ARBA" id="ARBA00012752"/>
    </source>
</evidence>
<dbReference type="FunFam" id="2.70.98.30:FF:000001">
    <property type="entry name" value="alpha-mannosidase 2C1 isoform X2"/>
    <property type="match status" value="1"/>
</dbReference>
<dbReference type="InterPro" id="IPR011682">
    <property type="entry name" value="Glyco_hydro_38_C"/>
</dbReference>
<dbReference type="SUPFAM" id="SSF88688">
    <property type="entry name" value="Families 57/38 glycoside transferase middle domain"/>
    <property type="match status" value="1"/>
</dbReference>
<evidence type="ECO:0000256" key="8">
    <source>
        <dbReference type="ARBA" id="ARBA00071615"/>
    </source>
</evidence>
<evidence type="ECO:0000256" key="6">
    <source>
        <dbReference type="ARBA" id="ARBA00023295"/>
    </source>
</evidence>
<dbReference type="SUPFAM" id="SSF88713">
    <property type="entry name" value="Glycoside hydrolase/deacetylase"/>
    <property type="match status" value="1"/>
</dbReference>
<dbReference type="EC" id="3.2.1.24" evidence="3"/>
<dbReference type="GO" id="GO:0030246">
    <property type="term" value="F:carbohydrate binding"/>
    <property type="evidence" value="ECO:0007669"/>
    <property type="project" value="InterPro"/>
</dbReference>
<dbReference type="InterPro" id="IPR015341">
    <property type="entry name" value="Glyco_hydro_38_cen"/>
</dbReference>
<dbReference type="InterPro" id="IPR011330">
    <property type="entry name" value="Glyco_hydro/deAcase_b/a-brl"/>
</dbReference>
<dbReference type="SUPFAM" id="SSF74650">
    <property type="entry name" value="Galactose mutarotase-like"/>
    <property type="match status" value="1"/>
</dbReference>
<evidence type="ECO:0000256" key="1">
    <source>
        <dbReference type="ARBA" id="ARBA00000365"/>
    </source>
</evidence>
<evidence type="ECO:0000259" key="9">
    <source>
        <dbReference type="SMART" id="SM00872"/>
    </source>
</evidence>
<gene>
    <name evidence="10" type="ORF">DASB73_007300</name>
</gene>
<evidence type="ECO:0000256" key="7">
    <source>
        <dbReference type="ARBA" id="ARBA00054985"/>
    </source>
</evidence>
<dbReference type="Pfam" id="PF07748">
    <property type="entry name" value="Glyco_hydro_38C"/>
    <property type="match status" value="1"/>
</dbReference>
<sequence length="1076" mass="123781">MSYPLKNTDPVPKRFENIYQGRIRQFTANSGEYRDLNLAHYYDRSRIDDENFIKLKVFSVPDLQRPSFQEAMAMAKGNWHPTHKGDLFGPSWSTHWFRIELRIPSDWANASENPIFNFDSSDEGFYYTAEGVPVHGLSGEHRRTEIELSKEWIEKDDSEWHVFYIETSCNNITGVGTPADPNRQFRLNTADLVLPNSITRALYIDFWILGDCAREFPGGTWQKYKALDLCNKIINTFDRENVDESAKKCRELAATYFGDVDTSEIYRTSLAKHGNSDNKVHASSLNDDLVYCLGNCHIDTAWLWPYAETRRKVARSWSSQLELLEKYPEYVFVASQAVQFEWLKEDHPDLFKRIQEAVKGGRFIPIGGSWVENDTNMPNGESLVRQMCLGQQFFEREFGMKSKVFWLPDTFGYSPQIPQICRLADQPYFLTQKLSWNDIDKFPFSTFNWVGLDGSQVVCHMPPANTYTADANFGDVMRSSMQNRSLDTAQHSMMLFGYGDGGGGPTAEMIEKLRRCRGISDNVNILPSAASGPEFTPNSFFQKILDSTDNGKSLATWKGEMYLEYHRGTYTTQAAIKRGNRRSEVLMRDLEKFATTASFNHATDDASEEYVYPFEEIENLWKKVCLNQFHDVLPGSGITMIYEDARRIYDEIWVEGNNLLNAALKSLGCHTAPFSSRHMSCLVEGSKENDIKYRETAALRETHSRIPAYDFDNDSELQIEDSVFNLENNSFKLEFVNGKLVSILDKSASNREVLAPNSIGNQLLLLEDQPMNFPAWDTEQYSTEKILRLDPQHWYQHSEICAEFKYKFSKSTVTQKVFLTEQYIQFSTDVNWNETYQFLKVEFPVDILSDFATYETSFGNQRRPTHYNTSWDASKFEVCGHRYADLSQYDYGVSLLNDSKYGYSIHGNKMRLSLLRSPKNPDGTADMTNHSFNYALAPHVNGFSPETVRLAAEFNSIPYWIKSREAITVFKHTMYLFDSPSVVLSSLKRGFKDRYDGKIRTVARFYETMGGKTTANLFIDEASQIKNIFECNVLEEESSYKSLNHKLIKANNEEALVRLPMSPFEIKTIIVEYSNN</sequence>
<dbReference type="InterPro" id="IPR041147">
    <property type="entry name" value="GH38_C"/>
</dbReference>
<dbReference type="GO" id="GO:0006013">
    <property type="term" value="P:mannose metabolic process"/>
    <property type="evidence" value="ECO:0007669"/>
    <property type="project" value="InterPro"/>
</dbReference>
<dbReference type="GO" id="GO:0009313">
    <property type="term" value="P:oligosaccharide catabolic process"/>
    <property type="evidence" value="ECO:0007669"/>
    <property type="project" value="TreeGrafter"/>
</dbReference>
<dbReference type="GO" id="GO:0046872">
    <property type="term" value="F:metal ion binding"/>
    <property type="evidence" value="ECO:0007669"/>
    <property type="project" value="UniProtKB-KW"/>
</dbReference>
<dbReference type="AlphaFoldDB" id="A0AAV5REX0"/>
<evidence type="ECO:0000256" key="4">
    <source>
        <dbReference type="ARBA" id="ARBA00022723"/>
    </source>
</evidence>
<feature type="domain" description="Glycoside hydrolase family 38 central" evidence="9">
    <location>
        <begin position="564"/>
        <end position="649"/>
    </location>
</feature>
<dbReference type="Pfam" id="PF22907">
    <property type="entry name" value="Ams1-like_1st"/>
    <property type="match status" value="1"/>
</dbReference>
<evidence type="ECO:0000313" key="10">
    <source>
        <dbReference type="EMBL" id="GMM49772.1"/>
    </source>
</evidence>
<dbReference type="Gene3D" id="3.20.110.10">
    <property type="entry name" value="Glycoside hydrolase 38, N terminal domain"/>
    <property type="match status" value="1"/>
</dbReference>
<dbReference type="InterPro" id="IPR037094">
    <property type="entry name" value="Glyco_hydro_38_cen_sf"/>
</dbReference>